<dbReference type="InterPro" id="IPR006140">
    <property type="entry name" value="D-isomer_DH_NAD-bd"/>
</dbReference>
<sequence length="315" mass="34554">MGKKVAVPQSLSQAGKDYLVNHGMNVVELPDTKAETITSKAADVDGIVLMTEPFPNETINRLPNLKIIARHGVGFDNIDTDYMAQNNIWVTITPNANAATVAETTLAEILDISKNVTAISDHMRKGDFNYKSSHMGFDLAGKTLGIMGYGRIGKMVAKKVSSLDLNILIYDPFVNSAEYGKVVDKETLLTNSDVITLHMAVTPENKQGFAKREFELMKKSAVLINLGRGSLVKQDDLIDALKTREIRAAALDVFDEEPLPLTSDFYKLDNVLLTPHIASNTTECMARMAVDSASEVVRVLSAESPKWPVNSINRK</sequence>
<dbReference type="Pfam" id="PF02826">
    <property type="entry name" value="2-Hacid_dh_C"/>
    <property type="match status" value="1"/>
</dbReference>
<dbReference type="Pfam" id="PF00389">
    <property type="entry name" value="2-Hacid_dh"/>
    <property type="match status" value="1"/>
</dbReference>
<evidence type="ECO:0000313" key="9">
    <source>
        <dbReference type="Proteomes" id="UP000051957"/>
    </source>
</evidence>
<dbReference type="PATRIC" id="fig|1423784.4.peg.1173"/>
<keyword evidence="4" id="KW-0520">NAD</keyword>
<dbReference type="InterPro" id="IPR036291">
    <property type="entry name" value="NAD(P)-bd_dom_sf"/>
</dbReference>
<dbReference type="RefSeq" id="WP_057911156.1">
    <property type="nucleotide sequence ID" value="NZ_AZGK01000002.1"/>
</dbReference>
<dbReference type="EMBL" id="AZGK01000002">
    <property type="protein sequence ID" value="KRM47456.1"/>
    <property type="molecule type" value="Genomic_DNA"/>
</dbReference>
<dbReference type="PROSITE" id="PS00065">
    <property type="entry name" value="D_2_HYDROXYACID_DH_1"/>
    <property type="match status" value="1"/>
</dbReference>
<dbReference type="Gene3D" id="3.40.50.720">
    <property type="entry name" value="NAD(P)-binding Rossmann-like Domain"/>
    <property type="match status" value="2"/>
</dbReference>
<organism evidence="8 9">
    <name type="scientific">Lentilactobacillus parabuchneri DSM 5707 = NBRC 107865</name>
    <dbReference type="NCBI Taxonomy" id="1423784"/>
    <lineage>
        <taxon>Bacteria</taxon>
        <taxon>Bacillati</taxon>
        <taxon>Bacillota</taxon>
        <taxon>Bacilli</taxon>
        <taxon>Lactobacillales</taxon>
        <taxon>Lactobacillaceae</taxon>
        <taxon>Lentilactobacillus</taxon>
    </lineage>
</organism>
<protein>
    <submittedName>
        <fullName evidence="8">D-3-phosphoglycerate dehydrogenase</fullName>
    </submittedName>
</protein>
<evidence type="ECO:0000256" key="3">
    <source>
        <dbReference type="ARBA" id="ARBA00023002"/>
    </source>
</evidence>
<dbReference type="SUPFAM" id="SSF51735">
    <property type="entry name" value="NAD(P)-binding Rossmann-fold domains"/>
    <property type="match status" value="1"/>
</dbReference>
<evidence type="ECO:0000259" key="6">
    <source>
        <dbReference type="Pfam" id="PF00389"/>
    </source>
</evidence>
<dbReference type="AlphaFoldDB" id="A0A0R1YXU7"/>
<evidence type="ECO:0000256" key="2">
    <source>
        <dbReference type="ARBA" id="ARBA00022605"/>
    </source>
</evidence>
<reference evidence="8 9" key="1">
    <citation type="journal article" date="2015" name="Genome Announc.">
        <title>Expanding the biotechnology potential of lactobacilli through comparative genomics of 213 strains and associated genera.</title>
        <authorList>
            <person name="Sun Z."/>
            <person name="Harris H.M."/>
            <person name="McCann A."/>
            <person name="Guo C."/>
            <person name="Argimon S."/>
            <person name="Zhang W."/>
            <person name="Yang X."/>
            <person name="Jeffery I.B."/>
            <person name="Cooney J.C."/>
            <person name="Kagawa T.F."/>
            <person name="Liu W."/>
            <person name="Song Y."/>
            <person name="Salvetti E."/>
            <person name="Wrobel A."/>
            <person name="Rasinkangas P."/>
            <person name="Parkhill J."/>
            <person name="Rea M.C."/>
            <person name="O'Sullivan O."/>
            <person name="Ritari J."/>
            <person name="Douillard F.P."/>
            <person name="Paul Ross R."/>
            <person name="Yang R."/>
            <person name="Briner A.E."/>
            <person name="Felis G.E."/>
            <person name="de Vos W.M."/>
            <person name="Barrangou R."/>
            <person name="Klaenhammer T.R."/>
            <person name="Caufield P.W."/>
            <person name="Cui Y."/>
            <person name="Zhang H."/>
            <person name="O'Toole P.W."/>
        </authorList>
    </citation>
    <scope>NUCLEOTIDE SEQUENCE [LARGE SCALE GENOMIC DNA]</scope>
    <source>
        <strain evidence="8 9">DSM 5707</strain>
    </source>
</reference>
<evidence type="ECO:0000256" key="1">
    <source>
        <dbReference type="ARBA" id="ARBA00005854"/>
    </source>
</evidence>
<keyword evidence="3 5" id="KW-0560">Oxidoreductase</keyword>
<dbReference type="PANTHER" id="PTHR42789:SF1">
    <property type="entry name" value="D-ISOMER SPECIFIC 2-HYDROXYACID DEHYDROGENASE FAMILY PROTEIN (AFU_ORTHOLOGUE AFUA_6G10090)"/>
    <property type="match status" value="1"/>
</dbReference>
<feature type="domain" description="D-isomer specific 2-hydroxyacid dehydrogenase catalytic" evidence="6">
    <location>
        <begin position="7"/>
        <end position="310"/>
    </location>
</feature>
<proteinExistence type="inferred from homology"/>
<comment type="caution">
    <text evidence="8">The sequence shown here is derived from an EMBL/GenBank/DDBJ whole genome shotgun (WGS) entry which is preliminary data.</text>
</comment>
<evidence type="ECO:0000313" key="8">
    <source>
        <dbReference type="EMBL" id="KRM47456.1"/>
    </source>
</evidence>
<dbReference type="InterPro" id="IPR029752">
    <property type="entry name" value="D-isomer_DH_CS1"/>
</dbReference>
<dbReference type="InterPro" id="IPR050857">
    <property type="entry name" value="D-2-hydroxyacid_DH"/>
</dbReference>
<dbReference type="CDD" id="cd12172">
    <property type="entry name" value="PGDH_like_2"/>
    <property type="match status" value="1"/>
</dbReference>
<name>A0A0R1YXU7_9LACO</name>
<dbReference type="PANTHER" id="PTHR42789">
    <property type="entry name" value="D-ISOMER SPECIFIC 2-HYDROXYACID DEHYDROGENASE FAMILY PROTEIN (AFU_ORTHOLOGUE AFUA_6G10090)"/>
    <property type="match status" value="1"/>
</dbReference>
<gene>
    <name evidence="8" type="ORF">FC51_GL001160</name>
</gene>
<dbReference type="GO" id="GO:0051287">
    <property type="term" value="F:NAD binding"/>
    <property type="evidence" value="ECO:0007669"/>
    <property type="project" value="InterPro"/>
</dbReference>
<dbReference type="Proteomes" id="UP000051957">
    <property type="component" value="Unassembled WGS sequence"/>
</dbReference>
<evidence type="ECO:0000256" key="5">
    <source>
        <dbReference type="RuleBase" id="RU003719"/>
    </source>
</evidence>
<evidence type="ECO:0000256" key="4">
    <source>
        <dbReference type="ARBA" id="ARBA00023027"/>
    </source>
</evidence>
<dbReference type="FunFam" id="3.40.50.720:FF:000041">
    <property type="entry name" value="D-3-phosphoglycerate dehydrogenase"/>
    <property type="match status" value="1"/>
</dbReference>
<dbReference type="GeneID" id="69802763"/>
<dbReference type="SUPFAM" id="SSF52283">
    <property type="entry name" value="Formate/glycerate dehydrogenase catalytic domain-like"/>
    <property type="match status" value="1"/>
</dbReference>
<feature type="domain" description="D-isomer specific 2-hydroxyacid dehydrogenase NAD-binding" evidence="7">
    <location>
        <begin position="107"/>
        <end position="278"/>
    </location>
</feature>
<keyword evidence="2" id="KW-0028">Amino-acid biosynthesis</keyword>
<accession>A0A0R1YXU7</accession>
<dbReference type="InterPro" id="IPR006139">
    <property type="entry name" value="D-isomer_2_OHA_DH_cat_dom"/>
</dbReference>
<dbReference type="GO" id="GO:0006564">
    <property type="term" value="P:L-serine biosynthetic process"/>
    <property type="evidence" value="ECO:0007669"/>
    <property type="project" value="UniProtKB-ARBA"/>
</dbReference>
<dbReference type="GO" id="GO:0047545">
    <property type="term" value="F:(S)-2-hydroxyglutarate dehydrogenase activity"/>
    <property type="evidence" value="ECO:0007669"/>
    <property type="project" value="UniProtKB-ARBA"/>
</dbReference>
<comment type="similarity">
    <text evidence="1 5">Belongs to the D-isomer specific 2-hydroxyacid dehydrogenase family.</text>
</comment>
<evidence type="ECO:0000259" key="7">
    <source>
        <dbReference type="Pfam" id="PF02826"/>
    </source>
</evidence>
<dbReference type="GO" id="GO:0004617">
    <property type="term" value="F:phosphoglycerate dehydrogenase activity"/>
    <property type="evidence" value="ECO:0007669"/>
    <property type="project" value="UniProtKB-ARBA"/>
</dbReference>